<feature type="compositionally biased region" description="Low complexity" evidence="2">
    <location>
        <begin position="71"/>
        <end position="83"/>
    </location>
</feature>
<dbReference type="InterPro" id="IPR001623">
    <property type="entry name" value="DnaJ_domain"/>
</dbReference>
<dbReference type="PANTHER" id="PTHR44145:SF3">
    <property type="entry name" value="DNAJ HOMOLOG SUBFAMILY A MEMBER 3, MITOCHONDRIAL"/>
    <property type="match status" value="1"/>
</dbReference>
<dbReference type="InParanoid" id="A0A067PMR6"/>
<feature type="region of interest" description="Disordered" evidence="2">
    <location>
        <begin position="67"/>
        <end position="96"/>
    </location>
</feature>
<dbReference type="InterPro" id="IPR018253">
    <property type="entry name" value="DnaJ_domain_CS"/>
</dbReference>
<proteinExistence type="predicted"/>
<dbReference type="OrthoDB" id="10250354at2759"/>
<organism evidence="4 5">
    <name type="scientific">Jaapia argillacea MUCL 33604</name>
    <dbReference type="NCBI Taxonomy" id="933084"/>
    <lineage>
        <taxon>Eukaryota</taxon>
        <taxon>Fungi</taxon>
        <taxon>Dikarya</taxon>
        <taxon>Basidiomycota</taxon>
        <taxon>Agaricomycotina</taxon>
        <taxon>Agaricomycetes</taxon>
        <taxon>Agaricomycetidae</taxon>
        <taxon>Jaapiales</taxon>
        <taxon>Jaapiaceae</taxon>
        <taxon>Jaapia</taxon>
    </lineage>
</organism>
<evidence type="ECO:0000256" key="1">
    <source>
        <dbReference type="ARBA" id="ARBA00023186"/>
    </source>
</evidence>
<keyword evidence="1" id="KW-0143">Chaperone</keyword>
<dbReference type="Proteomes" id="UP000027265">
    <property type="component" value="Unassembled WGS sequence"/>
</dbReference>
<reference evidence="5" key="1">
    <citation type="journal article" date="2014" name="Proc. Natl. Acad. Sci. U.S.A.">
        <title>Extensive sampling of basidiomycete genomes demonstrates inadequacy of the white-rot/brown-rot paradigm for wood decay fungi.</title>
        <authorList>
            <person name="Riley R."/>
            <person name="Salamov A.A."/>
            <person name="Brown D.W."/>
            <person name="Nagy L.G."/>
            <person name="Floudas D."/>
            <person name="Held B.W."/>
            <person name="Levasseur A."/>
            <person name="Lombard V."/>
            <person name="Morin E."/>
            <person name="Otillar R."/>
            <person name="Lindquist E.A."/>
            <person name="Sun H."/>
            <person name="LaButti K.M."/>
            <person name="Schmutz J."/>
            <person name="Jabbour D."/>
            <person name="Luo H."/>
            <person name="Baker S.E."/>
            <person name="Pisabarro A.G."/>
            <person name="Walton J.D."/>
            <person name="Blanchette R.A."/>
            <person name="Henrissat B."/>
            <person name="Martin F."/>
            <person name="Cullen D."/>
            <person name="Hibbett D.S."/>
            <person name="Grigoriev I.V."/>
        </authorList>
    </citation>
    <scope>NUCLEOTIDE SEQUENCE [LARGE SCALE GENOMIC DNA]</scope>
    <source>
        <strain evidence="5">MUCL 33604</strain>
    </source>
</reference>
<dbReference type="PANTHER" id="PTHR44145">
    <property type="entry name" value="DNAJ HOMOLOG SUBFAMILY A MEMBER 3, MITOCHONDRIAL"/>
    <property type="match status" value="1"/>
</dbReference>
<evidence type="ECO:0000256" key="2">
    <source>
        <dbReference type="SAM" id="MobiDB-lite"/>
    </source>
</evidence>
<dbReference type="Gene3D" id="1.10.287.110">
    <property type="entry name" value="DnaJ domain"/>
    <property type="match status" value="1"/>
</dbReference>
<dbReference type="EMBL" id="KL197739">
    <property type="protein sequence ID" value="KDQ52597.1"/>
    <property type="molecule type" value="Genomic_DNA"/>
</dbReference>
<protein>
    <recommendedName>
        <fullName evidence="3">J domain-containing protein</fullName>
    </recommendedName>
</protein>
<accession>A0A067PMR6</accession>
<dbReference type="InterPro" id="IPR051938">
    <property type="entry name" value="Apopto_cytoskel_mod"/>
</dbReference>
<dbReference type="AlphaFoldDB" id="A0A067PMR6"/>
<feature type="domain" description="J" evidence="3">
    <location>
        <begin position="5"/>
        <end position="70"/>
    </location>
</feature>
<dbReference type="CDD" id="cd21075">
    <property type="entry name" value="DBD_XPA-like"/>
    <property type="match status" value="1"/>
</dbReference>
<gene>
    <name evidence="4" type="ORF">JAAARDRAFT_198225</name>
</gene>
<dbReference type="SUPFAM" id="SSF46565">
    <property type="entry name" value="Chaperone J-domain"/>
    <property type="match status" value="1"/>
</dbReference>
<dbReference type="STRING" id="933084.A0A067PMR6"/>
<dbReference type="PRINTS" id="PR00625">
    <property type="entry name" value="JDOMAIN"/>
</dbReference>
<dbReference type="Pfam" id="PF00226">
    <property type="entry name" value="DnaJ"/>
    <property type="match status" value="1"/>
</dbReference>
<dbReference type="InterPro" id="IPR036869">
    <property type="entry name" value="J_dom_sf"/>
</dbReference>
<name>A0A067PMR6_9AGAM</name>
<evidence type="ECO:0000313" key="5">
    <source>
        <dbReference type="Proteomes" id="UP000027265"/>
    </source>
</evidence>
<dbReference type="PROSITE" id="PS50076">
    <property type="entry name" value="DNAJ_2"/>
    <property type="match status" value="1"/>
</dbReference>
<dbReference type="CDD" id="cd06257">
    <property type="entry name" value="DnaJ"/>
    <property type="match status" value="1"/>
</dbReference>
<feature type="compositionally biased region" description="Polar residues" evidence="2">
    <location>
        <begin position="240"/>
        <end position="261"/>
    </location>
</feature>
<dbReference type="SMART" id="SM00271">
    <property type="entry name" value="DnaJ"/>
    <property type="match status" value="1"/>
</dbReference>
<evidence type="ECO:0000259" key="3">
    <source>
        <dbReference type="PROSITE" id="PS50076"/>
    </source>
</evidence>
<dbReference type="PROSITE" id="PS00636">
    <property type="entry name" value="DNAJ_1"/>
    <property type="match status" value="1"/>
</dbReference>
<keyword evidence="5" id="KW-1185">Reference proteome</keyword>
<dbReference type="HOGENOM" id="CLU_1030815_0_0_1"/>
<evidence type="ECO:0000313" key="4">
    <source>
        <dbReference type="EMBL" id="KDQ52597.1"/>
    </source>
</evidence>
<sequence>MTLQTFYNILNVTEGAEPVDIKRAYFQLAMKWHPDKCGDSLESKEKFQEIQAAYETLIDPERRKSYDARLGSSSTSGTAPTGSHQPPPSSAANGFDHKTAYTPPGWDFFDNLEEEITMDKTTAMKEFRLRSKDMEGFYFFTKQSKSVYTNKRTKQSVPCPDAHIYFKEDVRQRAIKVHDGTWESHLKYVAKCDALAAKRKANKNARERGLGAPDTSPKRGAAKRQARSSQGSPTPPAGEGTSTQNGRSSTPSPVASGSQMPPSTPPSREVSTTTYPPTPISLPPSQKRKFDSDVSTSPSSSRKARKGE</sequence>
<feature type="region of interest" description="Disordered" evidence="2">
    <location>
        <begin position="200"/>
        <end position="308"/>
    </location>
</feature>